<keyword evidence="2" id="KW-1185">Reference proteome</keyword>
<proteinExistence type="predicted"/>
<dbReference type="InParanoid" id="H0EFU4"/>
<dbReference type="EMBL" id="AGUE01000021">
    <property type="protein sequence ID" value="EHL02558.1"/>
    <property type="molecule type" value="Genomic_DNA"/>
</dbReference>
<dbReference type="AlphaFoldDB" id="H0EFU4"/>
<evidence type="ECO:0000313" key="1">
    <source>
        <dbReference type="EMBL" id="EHL02558.1"/>
    </source>
</evidence>
<name>H0EFU4_GLAL7</name>
<organism evidence="1 2">
    <name type="scientific">Glarea lozoyensis (strain ATCC 74030 / MF5533)</name>
    <dbReference type="NCBI Taxonomy" id="1104152"/>
    <lineage>
        <taxon>Eukaryota</taxon>
        <taxon>Fungi</taxon>
        <taxon>Dikarya</taxon>
        <taxon>Ascomycota</taxon>
        <taxon>Pezizomycotina</taxon>
        <taxon>Leotiomycetes</taxon>
        <taxon>Helotiales</taxon>
        <taxon>Helotiaceae</taxon>
        <taxon>Glarea</taxon>
    </lineage>
</organism>
<dbReference type="Proteomes" id="UP000005446">
    <property type="component" value="Unassembled WGS sequence"/>
</dbReference>
<dbReference type="HOGENOM" id="CLU_3299505_0_0_1"/>
<evidence type="ECO:0000313" key="2">
    <source>
        <dbReference type="Proteomes" id="UP000005446"/>
    </source>
</evidence>
<accession>H0EFU4</accession>
<dbReference type="OrthoDB" id="5338458at2759"/>
<reference evidence="1 2" key="1">
    <citation type="journal article" date="2012" name="Eukaryot. Cell">
        <title>Genome sequence of the fungus Glarea lozoyensis: the first genome sequence of a species from the Helotiaceae family.</title>
        <authorList>
            <person name="Youssar L."/>
            <person name="Gruening B.A."/>
            <person name="Erxleben A."/>
            <person name="Guenther S."/>
            <person name="Huettel W."/>
        </authorList>
    </citation>
    <scope>NUCLEOTIDE SEQUENCE [LARGE SCALE GENOMIC DNA]</scope>
    <source>
        <strain evidence="2">ATCC 74030 / MF5533</strain>
    </source>
</reference>
<gene>
    <name evidence="1" type="ORF">M7I_1352</name>
</gene>
<sequence>MSNWFNDKEHPDNASKRNLLREVFKVAKAEESYRNGELGK</sequence>
<comment type="caution">
    <text evidence="1">The sequence shown here is derived from an EMBL/GenBank/DDBJ whole genome shotgun (WGS) entry which is preliminary data.</text>
</comment>
<protein>
    <submittedName>
        <fullName evidence="1">Uncharacterized protein</fullName>
    </submittedName>
</protein>